<keyword evidence="2" id="KW-0472">Membrane</keyword>
<evidence type="ECO:0000313" key="3">
    <source>
        <dbReference type="EMBL" id="KAK6517045.1"/>
    </source>
</evidence>
<feature type="compositionally biased region" description="Basic and acidic residues" evidence="1">
    <location>
        <begin position="205"/>
        <end position="214"/>
    </location>
</feature>
<sequence>MATVNVNLKGVAYTKLETPTPLTPTYTYAQFKHEETKPENTAKNIADTLVGRQQGPGTAITLLNKETENHGGTPTEKTSTHTFSIVTQGFVVATFTAVGTVVGPPRGVSQPSKILPPWEIILIFLSTALFCIIFFRAMYHHRRLDMMTKKEDEANGIANPAVGNNEASNDDLGDAVEMKNISVDVPHKAKTGTTPPAPKLNTKYIPKDHKDNNQKGRKKVSKKDKA</sequence>
<evidence type="ECO:0000256" key="2">
    <source>
        <dbReference type="SAM" id="Phobius"/>
    </source>
</evidence>
<feature type="region of interest" description="Disordered" evidence="1">
    <location>
        <begin position="183"/>
        <end position="226"/>
    </location>
</feature>
<organism evidence="3 4">
    <name type="scientific">Arthrobotrys conoides</name>
    <dbReference type="NCBI Taxonomy" id="74498"/>
    <lineage>
        <taxon>Eukaryota</taxon>
        <taxon>Fungi</taxon>
        <taxon>Dikarya</taxon>
        <taxon>Ascomycota</taxon>
        <taxon>Pezizomycotina</taxon>
        <taxon>Orbiliomycetes</taxon>
        <taxon>Orbiliales</taxon>
        <taxon>Orbiliaceae</taxon>
        <taxon>Arthrobotrys</taxon>
    </lineage>
</organism>
<evidence type="ECO:0000313" key="4">
    <source>
        <dbReference type="Proteomes" id="UP001307849"/>
    </source>
</evidence>
<feature type="transmembrane region" description="Helical" evidence="2">
    <location>
        <begin position="120"/>
        <end position="139"/>
    </location>
</feature>
<protein>
    <submittedName>
        <fullName evidence="3">Uncharacterized protein</fullName>
    </submittedName>
</protein>
<gene>
    <name evidence="3" type="ORF">TWF506_006923</name>
</gene>
<dbReference type="Proteomes" id="UP001307849">
    <property type="component" value="Unassembled WGS sequence"/>
</dbReference>
<keyword evidence="2" id="KW-1133">Transmembrane helix</keyword>
<evidence type="ECO:0000256" key="1">
    <source>
        <dbReference type="SAM" id="MobiDB-lite"/>
    </source>
</evidence>
<comment type="caution">
    <text evidence="3">The sequence shown here is derived from an EMBL/GenBank/DDBJ whole genome shotgun (WGS) entry which is preliminary data.</text>
</comment>
<dbReference type="EMBL" id="JAVHJM010000003">
    <property type="protein sequence ID" value="KAK6517045.1"/>
    <property type="molecule type" value="Genomic_DNA"/>
</dbReference>
<keyword evidence="2" id="KW-0812">Transmembrane</keyword>
<proteinExistence type="predicted"/>
<keyword evidence="4" id="KW-1185">Reference proteome</keyword>
<feature type="compositionally biased region" description="Basic residues" evidence="1">
    <location>
        <begin position="215"/>
        <end position="226"/>
    </location>
</feature>
<accession>A0AAN8NA98</accession>
<reference evidence="3 4" key="1">
    <citation type="submission" date="2019-10" db="EMBL/GenBank/DDBJ databases">
        <authorList>
            <person name="Palmer J.M."/>
        </authorList>
    </citation>
    <scope>NUCLEOTIDE SEQUENCE [LARGE SCALE GENOMIC DNA]</scope>
    <source>
        <strain evidence="3 4">TWF506</strain>
    </source>
</reference>
<dbReference type="AlphaFoldDB" id="A0AAN8NA98"/>
<name>A0AAN8NA98_9PEZI</name>